<sequence length="247" mass="27311">MMSGVFSPLIRVWADGAGQWLLSRLGLVAIAIVSGCSTGPETASLEVEISSVVRDEVKRRFTRAQAPKPPTLTRALLDTIEEPHIEVVIEEVDLRDYLTLQVRRTDELPGQIEVWRTVDNISFAFRDGMLIATRGLRGTLLSAVVPADGQGAMGPSRGGARMYEVRDGDSDSSIIRMACEIEDLGAEQLEIVGLTYPTRHLQERCDAIGDGMVINDYWVDSRSGRLWQSRQWAGPAIGYIRTRQVVI</sequence>
<reference evidence="1 2" key="1">
    <citation type="submission" date="2015-12" db="EMBL/GenBank/DDBJ databases">
        <title>Genome sequence of the marine Rhodobacteraceae strain O3.65, Candidatus Tritonibacter horizontis.</title>
        <authorList>
            <person name="Poehlein A."/>
            <person name="Giebel H.A."/>
            <person name="Voget S."/>
            <person name="Brinkhoff T."/>
        </authorList>
    </citation>
    <scope>NUCLEOTIDE SEQUENCE [LARGE SCALE GENOMIC DNA]</scope>
    <source>
        <strain evidence="1 2">O3.65</strain>
    </source>
</reference>
<evidence type="ECO:0000313" key="1">
    <source>
        <dbReference type="EMBL" id="KUP95058.1"/>
    </source>
</evidence>
<dbReference type="AlphaFoldDB" id="A0A132C371"/>
<dbReference type="Gene3D" id="2.40.360.10">
    <property type="entry name" value="YmcC-like"/>
    <property type="match status" value="1"/>
</dbReference>
<dbReference type="InterPro" id="IPR021308">
    <property type="entry name" value="GfcB"/>
</dbReference>
<keyword evidence="2" id="KW-1185">Reference proteome</keyword>
<dbReference type="SUPFAM" id="SSF159270">
    <property type="entry name" value="YmcC-like"/>
    <property type="match status" value="1"/>
</dbReference>
<protein>
    <recommendedName>
        <fullName evidence="3">YjbF family lipoprotein</fullName>
    </recommendedName>
</protein>
<dbReference type="InterPro" id="IPR023373">
    <property type="entry name" value="YmcC_sf"/>
</dbReference>
<organism evidence="1 2">
    <name type="scientific">Tritonibacter horizontis</name>
    <dbReference type="NCBI Taxonomy" id="1768241"/>
    <lineage>
        <taxon>Bacteria</taxon>
        <taxon>Pseudomonadati</taxon>
        <taxon>Pseudomonadota</taxon>
        <taxon>Alphaproteobacteria</taxon>
        <taxon>Rhodobacterales</taxon>
        <taxon>Paracoccaceae</taxon>
        <taxon>Tritonibacter</taxon>
    </lineage>
</organism>
<evidence type="ECO:0008006" key="3">
    <source>
        <dbReference type="Google" id="ProtNLM"/>
    </source>
</evidence>
<dbReference type="EMBL" id="LPUY01000007">
    <property type="protein sequence ID" value="KUP95058.1"/>
    <property type="molecule type" value="Genomic_DNA"/>
</dbReference>
<gene>
    <name evidence="1" type="ORF">TRIHO_00580</name>
</gene>
<evidence type="ECO:0000313" key="2">
    <source>
        <dbReference type="Proteomes" id="UP000068382"/>
    </source>
</evidence>
<proteinExistence type="predicted"/>
<dbReference type="Pfam" id="PF11102">
    <property type="entry name" value="YjbF"/>
    <property type="match status" value="1"/>
</dbReference>
<name>A0A132C371_9RHOB</name>
<accession>A0A132C371</accession>
<dbReference type="Proteomes" id="UP000068382">
    <property type="component" value="Unassembled WGS sequence"/>
</dbReference>
<comment type="caution">
    <text evidence="1">The sequence shown here is derived from an EMBL/GenBank/DDBJ whole genome shotgun (WGS) entry which is preliminary data.</text>
</comment>